<dbReference type="InterPro" id="IPR021760">
    <property type="entry name" value="RepC_C"/>
</dbReference>
<dbReference type="SUPFAM" id="SSF46785">
    <property type="entry name" value="Winged helix' DNA-binding domain"/>
    <property type="match status" value="1"/>
</dbReference>
<accession>A0A1H4ET04</accession>
<dbReference type="OrthoDB" id="7488837at2"/>
<reference evidence="4 5" key="1">
    <citation type="submission" date="2016-10" db="EMBL/GenBank/DDBJ databases">
        <authorList>
            <person name="de Groot N.N."/>
        </authorList>
    </citation>
    <scope>NUCLEOTIDE SEQUENCE [LARGE SCALE GENOMIC DNA]</scope>
    <source>
        <strain evidence="4 5">DSM 15345</strain>
    </source>
</reference>
<organism evidence="4 5">
    <name type="scientific">Rubrimonas cliftonensis</name>
    <dbReference type="NCBI Taxonomy" id="89524"/>
    <lineage>
        <taxon>Bacteria</taxon>
        <taxon>Pseudomonadati</taxon>
        <taxon>Pseudomonadota</taxon>
        <taxon>Alphaproteobacteria</taxon>
        <taxon>Rhodobacterales</taxon>
        <taxon>Paracoccaceae</taxon>
        <taxon>Rubrimonas</taxon>
    </lineage>
</organism>
<dbReference type="InterPro" id="IPR047611">
    <property type="entry name" value="RepABC_RepC"/>
</dbReference>
<sequence length="423" mass="46329">MERLSTTPFGARPVSAALLATTERVARQANVPHADKWTIFRDLCVGRAAFGVSDRDLSVLNALLSFHRGASLSDNEVTVVFPSNAALSERAHGMAESTLRRHLAALTRAGLVLRHDSPNGKRYARKSAAGDVVVAFGFDLRPLLVRAQEIAGAAQAARDAIERMKMQRERLSLAMRDAAKLVAYVEDASSDQAGSAIEQLLSELFALRSRARRRLDERELDSALADATALVQVAMELVQASVQPSSEKMDGNDADNERRHQNSKTDASCFEPLEHKHAKNRCGEERQRLRGLRRSEETTKLVEDVPFALVREACRELAAYNGGRLDGWRDVTRAAHFVRGLMGVSPSAWEEAVDVMGNITASLTLGCMLERSSEIRNPGGYLRALIFKARSSQFTPIGMLMAILKSAPPVRSAVQKVDSCQPA</sequence>
<dbReference type="NCBIfam" id="NF040974">
    <property type="entry name" value="RepABC_RepC"/>
    <property type="match status" value="1"/>
</dbReference>
<feature type="domain" description="Plasmid replication protein C N-terminal" evidence="2">
    <location>
        <begin position="12"/>
        <end position="184"/>
    </location>
</feature>
<dbReference type="STRING" id="89524.SAMN05444370_11585"/>
<dbReference type="EMBL" id="FNQM01000015">
    <property type="protein sequence ID" value="SEA88057.1"/>
    <property type="molecule type" value="Genomic_DNA"/>
</dbReference>
<evidence type="ECO:0000259" key="3">
    <source>
        <dbReference type="Pfam" id="PF11800"/>
    </source>
</evidence>
<dbReference type="Pfam" id="PF11800">
    <property type="entry name" value="RP-C_C"/>
    <property type="match status" value="1"/>
</dbReference>
<feature type="domain" description="Plasmid replication protein C C-terminal" evidence="3">
    <location>
        <begin position="308"/>
        <end position="405"/>
    </location>
</feature>
<feature type="compositionally biased region" description="Basic and acidic residues" evidence="1">
    <location>
        <begin position="247"/>
        <end position="260"/>
    </location>
</feature>
<dbReference type="NCBIfam" id="NF010396">
    <property type="entry name" value="PRK13824.1"/>
    <property type="match status" value="1"/>
</dbReference>
<evidence type="ECO:0000259" key="2">
    <source>
        <dbReference type="Pfam" id="PF03428"/>
    </source>
</evidence>
<dbReference type="AlphaFoldDB" id="A0A1H4ET04"/>
<dbReference type="InterPro" id="IPR036390">
    <property type="entry name" value="WH_DNA-bd_sf"/>
</dbReference>
<protein>
    <submittedName>
        <fullName evidence="4">Replication initiation protein RepC</fullName>
    </submittedName>
</protein>
<gene>
    <name evidence="4" type="ORF">SAMN05444370_11585</name>
</gene>
<dbReference type="Proteomes" id="UP000198703">
    <property type="component" value="Unassembled WGS sequence"/>
</dbReference>
<dbReference type="RefSeq" id="WP_093255474.1">
    <property type="nucleotide sequence ID" value="NZ_FNQM01000015.1"/>
</dbReference>
<proteinExistence type="predicted"/>
<feature type="region of interest" description="Disordered" evidence="1">
    <location>
        <begin position="241"/>
        <end position="265"/>
    </location>
</feature>
<keyword evidence="5" id="KW-1185">Reference proteome</keyword>
<dbReference type="InterPro" id="IPR005090">
    <property type="entry name" value="RepC_N"/>
</dbReference>
<evidence type="ECO:0000313" key="4">
    <source>
        <dbReference type="EMBL" id="SEA88057.1"/>
    </source>
</evidence>
<dbReference type="Pfam" id="PF03428">
    <property type="entry name" value="RP-C"/>
    <property type="match status" value="1"/>
</dbReference>
<evidence type="ECO:0000256" key="1">
    <source>
        <dbReference type="SAM" id="MobiDB-lite"/>
    </source>
</evidence>
<name>A0A1H4ET04_9RHOB</name>
<evidence type="ECO:0000313" key="5">
    <source>
        <dbReference type="Proteomes" id="UP000198703"/>
    </source>
</evidence>